<evidence type="ECO:0000313" key="1">
    <source>
        <dbReference type="EMBL" id="GBM04369.1"/>
    </source>
</evidence>
<sequence length="97" mass="10691">MASLADSVSVIIGNHLQRFLQTLGNGPAELLPNRVNISTGKIWEGHTVENNGGMSESRLSPTGALRWTTLKTINCQTFLIMMLRTKRYVLSYKSGPT</sequence>
<name>A0A4Y2CJM0_ARAVE</name>
<dbReference type="EMBL" id="BGPR01000202">
    <property type="protein sequence ID" value="GBM04369.1"/>
    <property type="molecule type" value="Genomic_DNA"/>
</dbReference>
<proteinExistence type="predicted"/>
<accession>A0A4Y2CJM0</accession>
<evidence type="ECO:0000313" key="2">
    <source>
        <dbReference type="Proteomes" id="UP000499080"/>
    </source>
</evidence>
<reference evidence="1 2" key="1">
    <citation type="journal article" date="2019" name="Sci. Rep.">
        <title>Orb-weaving spider Araneus ventricosus genome elucidates the spidroin gene catalogue.</title>
        <authorList>
            <person name="Kono N."/>
            <person name="Nakamura H."/>
            <person name="Ohtoshi R."/>
            <person name="Moran D.A.P."/>
            <person name="Shinohara A."/>
            <person name="Yoshida Y."/>
            <person name="Fujiwara M."/>
            <person name="Mori M."/>
            <person name="Tomita M."/>
            <person name="Arakawa K."/>
        </authorList>
    </citation>
    <scope>NUCLEOTIDE SEQUENCE [LARGE SCALE GENOMIC DNA]</scope>
</reference>
<comment type="caution">
    <text evidence="1">The sequence shown here is derived from an EMBL/GenBank/DDBJ whole genome shotgun (WGS) entry which is preliminary data.</text>
</comment>
<organism evidence="1 2">
    <name type="scientific">Araneus ventricosus</name>
    <name type="common">Orbweaver spider</name>
    <name type="synonym">Epeira ventricosa</name>
    <dbReference type="NCBI Taxonomy" id="182803"/>
    <lineage>
        <taxon>Eukaryota</taxon>
        <taxon>Metazoa</taxon>
        <taxon>Ecdysozoa</taxon>
        <taxon>Arthropoda</taxon>
        <taxon>Chelicerata</taxon>
        <taxon>Arachnida</taxon>
        <taxon>Araneae</taxon>
        <taxon>Araneomorphae</taxon>
        <taxon>Entelegynae</taxon>
        <taxon>Araneoidea</taxon>
        <taxon>Araneidae</taxon>
        <taxon>Araneus</taxon>
    </lineage>
</organism>
<dbReference type="Proteomes" id="UP000499080">
    <property type="component" value="Unassembled WGS sequence"/>
</dbReference>
<keyword evidence="2" id="KW-1185">Reference proteome</keyword>
<protein>
    <submittedName>
        <fullName evidence="1">Uncharacterized protein</fullName>
    </submittedName>
</protein>
<gene>
    <name evidence="1" type="ORF">AVEN_35559_1</name>
</gene>
<dbReference type="AlphaFoldDB" id="A0A4Y2CJM0"/>